<dbReference type="Gene3D" id="3.40.367.20">
    <property type="match status" value="1"/>
</dbReference>
<keyword evidence="4 12" id="KW-0808">Transferase</keyword>
<dbReference type="Gene3D" id="3.30.420.40">
    <property type="match status" value="1"/>
</dbReference>
<dbReference type="GO" id="GO:0006006">
    <property type="term" value="P:glucose metabolic process"/>
    <property type="evidence" value="ECO:0007669"/>
    <property type="project" value="TreeGrafter"/>
</dbReference>
<dbReference type="GO" id="GO:0006096">
    <property type="term" value="P:glycolytic process"/>
    <property type="evidence" value="ECO:0007669"/>
    <property type="project" value="UniProtKB-UniPathway"/>
</dbReference>
<dbReference type="GO" id="GO:0001678">
    <property type="term" value="P:intracellular glucose homeostasis"/>
    <property type="evidence" value="ECO:0007669"/>
    <property type="project" value="InterPro"/>
</dbReference>
<keyword evidence="6 12" id="KW-0418">Kinase</keyword>
<dbReference type="GO" id="GO:0005739">
    <property type="term" value="C:mitochondrion"/>
    <property type="evidence" value="ECO:0007669"/>
    <property type="project" value="TreeGrafter"/>
</dbReference>
<evidence type="ECO:0000256" key="4">
    <source>
        <dbReference type="ARBA" id="ARBA00022679"/>
    </source>
</evidence>
<protein>
    <recommendedName>
        <fullName evidence="12">Phosphotransferase</fullName>
        <ecNumber evidence="12">2.7.1.-</ecNumber>
    </recommendedName>
</protein>
<reference evidence="16" key="1">
    <citation type="submission" date="2017-11" db="EMBL/GenBank/DDBJ databases">
        <title>The sensing device of the deep-sea amphipod.</title>
        <authorList>
            <person name="Kobayashi H."/>
            <person name="Nagahama T."/>
            <person name="Arai W."/>
            <person name="Sasagawa Y."/>
            <person name="Umeda M."/>
            <person name="Hayashi T."/>
            <person name="Nikaido I."/>
            <person name="Watanabe H."/>
            <person name="Oguri K."/>
            <person name="Kitazato H."/>
            <person name="Fujioka K."/>
            <person name="Kido Y."/>
            <person name="Takami H."/>
        </authorList>
    </citation>
    <scope>NUCLEOTIDE SEQUENCE</scope>
    <source>
        <tissue evidence="16">Whole body</tissue>
    </source>
</reference>
<reference evidence="15" key="2">
    <citation type="journal article" date="2018" name="Biosci. Biotechnol. Biochem.">
        <title>Polysaccharide hydrolase of the hadal zone amphipods Hirondellea gigas.</title>
        <authorList>
            <person name="Kobayashi H."/>
            <person name="Nagahama T."/>
            <person name="Arai W."/>
            <person name="Sasagawa Y."/>
            <person name="Umeda M."/>
            <person name="Hayashi T."/>
            <person name="Nikaido I."/>
            <person name="Watanabe H."/>
            <person name="Oguri K."/>
            <person name="Kitazato H."/>
            <person name="Fujioka K."/>
            <person name="Kido Y."/>
            <person name="Takami H."/>
        </authorList>
    </citation>
    <scope>NUCLEOTIDE SEQUENCE</scope>
    <source>
        <tissue evidence="15">Whole body</tissue>
    </source>
</reference>
<evidence type="ECO:0000256" key="3">
    <source>
        <dbReference type="ARBA" id="ARBA00009225"/>
    </source>
</evidence>
<comment type="similarity">
    <text evidence="3 12">Belongs to the hexokinase family.</text>
</comment>
<keyword evidence="8 12" id="KW-0324">Glycolysis</keyword>
<evidence type="ECO:0000256" key="1">
    <source>
        <dbReference type="ARBA" id="ARBA00004888"/>
    </source>
</evidence>
<dbReference type="SUPFAM" id="SSF53067">
    <property type="entry name" value="Actin-like ATPase domain"/>
    <property type="match status" value="2"/>
</dbReference>
<evidence type="ECO:0000256" key="11">
    <source>
        <dbReference type="ARBA" id="ARBA00048160"/>
    </source>
</evidence>
<dbReference type="GO" id="GO:0008865">
    <property type="term" value="F:fructokinase activity"/>
    <property type="evidence" value="ECO:0007669"/>
    <property type="project" value="TreeGrafter"/>
</dbReference>
<evidence type="ECO:0000256" key="9">
    <source>
        <dbReference type="ARBA" id="ARBA00044613"/>
    </source>
</evidence>
<evidence type="ECO:0000256" key="10">
    <source>
        <dbReference type="ARBA" id="ARBA00047905"/>
    </source>
</evidence>
<keyword evidence="7 12" id="KW-0067">ATP-binding</keyword>
<name>A0A2P2I2H6_9CRUS</name>
<dbReference type="AlphaFoldDB" id="A0A2P2I2H6"/>
<comment type="catalytic activity">
    <reaction evidence="9">
        <text>a D-hexose + ATP = a D-hexose 6-phosphate + ADP + H(+)</text>
        <dbReference type="Rhea" id="RHEA:22740"/>
        <dbReference type="ChEBI" id="CHEBI:4194"/>
        <dbReference type="ChEBI" id="CHEBI:15378"/>
        <dbReference type="ChEBI" id="CHEBI:30616"/>
        <dbReference type="ChEBI" id="CHEBI:229467"/>
        <dbReference type="ChEBI" id="CHEBI:456216"/>
        <dbReference type="EC" id="2.7.1.1"/>
    </reaction>
    <physiologicalReaction direction="left-to-right" evidence="9">
        <dbReference type="Rhea" id="RHEA:22741"/>
    </physiologicalReaction>
</comment>
<dbReference type="InterPro" id="IPR001312">
    <property type="entry name" value="Hexokinase"/>
</dbReference>
<dbReference type="EC" id="2.7.1.-" evidence="12"/>
<dbReference type="PANTHER" id="PTHR19443:SF54">
    <property type="entry name" value="PHOSPHOTRANSFERASE"/>
    <property type="match status" value="1"/>
</dbReference>
<keyword evidence="5 12" id="KW-0547">Nucleotide-binding</keyword>
<dbReference type="Pfam" id="PF00349">
    <property type="entry name" value="Hexokinase_1"/>
    <property type="match status" value="1"/>
</dbReference>
<comment type="pathway">
    <text evidence="1">Carbohydrate degradation; glycolysis; D-glyceraldehyde 3-phosphate and glycerone phosphate from D-glucose: step 1/4.</text>
</comment>
<dbReference type="GO" id="GO:0004340">
    <property type="term" value="F:glucokinase activity"/>
    <property type="evidence" value="ECO:0007669"/>
    <property type="project" value="TreeGrafter"/>
</dbReference>
<proteinExistence type="evidence at transcript level"/>
<dbReference type="GO" id="GO:0005536">
    <property type="term" value="F:D-glucose binding"/>
    <property type="evidence" value="ECO:0007669"/>
    <property type="project" value="InterPro"/>
</dbReference>
<evidence type="ECO:0000256" key="8">
    <source>
        <dbReference type="ARBA" id="ARBA00023152"/>
    </source>
</evidence>
<dbReference type="Pfam" id="PF03727">
    <property type="entry name" value="Hexokinase_2"/>
    <property type="match status" value="1"/>
</dbReference>
<dbReference type="FunFam" id="3.30.420.40:FF:000805">
    <property type="entry name" value="Hexokinase-2"/>
    <property type="match status" value="1"/>
</dbReference>
<evidence type="ECO:0000259" key="13">
    <source>
        <dbReference type="Pfam" id="PF00349"/>
    </source>
</evidence>
<dbReference type="PRINTS" id="PR00475">
    <property type="entry name" value="HEXOKINASE"/>
</dbReference>
<dbReference type="EMBL" id="IACF01002587">
    <property type="protein sequence ID" value="LAB68235.1"/>
    <property type="molecule type" value="mRNA"/>
</dbReference>
<comment type="catalytic activity">
    <reaction evidence="10">
        <text>D-fructose + ATP = D-fructose 6-phosphate + ADP + H(+)</text>
        <dbReference type="Rhea" id="RHEA:16125"/>
        <dbReference type="ChEBI" id="CHEBI:15378"/>
        <dbReference type="ChEBI" id="CHEBI:30616"/>
        <dbReference type="ChEBI" id="CHEBI:37721"/>
        <dbReference type="ChEBI" id="CHEBI:61527"/>
        <dbReference type="ChEBI" id="CHEBI:456216"/>
        <dbReference type="EC" id="2.7.1.1"/>
    </reaction>
    <physiologicalReaction direction="left-to-right" evidence="10">
        <dbReference type="Rhea" id="RHEA:16126"/>
    </physiologicalReaction>
</comment>
<evidence type="ECO:0000256" key="7">
    <source>
        <dbReference type="ARBA" id="ARBA00022840"/>
    </source>
</evidence>
<comment type="pathway">
    <text evidence="2">Carbohydrate metabolism; hexose metabolism.</text>
</comment>
<dbReference type="PANTHER" id="PTHR19443">
    <property type="entry name" value="HEXOKINASE"/>
    <property type="match status" value="1"/>
</dbReference>
<evidence type="ECO:0000256" key="12">
    <source>
        <dbReference type="RuleBase" id="RU362007"/>
    </source>
</evidence>
<dbReference type="InterPro" id="IPR022673">
    <property type="entry name" value="Hexokinase_C"/>
</dbReference>
<accession>A0A2P2I2H6</accession>
<dbReference type="GO" id="GO:0005829">
    <property type="term" value="C:cytosol"/>
    <property type="evidence" value="ECO:0007669"/>
    <property type="project" value="TreeGrafter"/>
</dbReference>
<dbReference type="InterPro" id="IPR022672">
    <property type="entry name" value="Hexokinase_N"/>
</dbReference>
<comment type="catalytic activity">
    <reaction evidence="11">
        <text>D-glucose + ATP = D-glucose 6-phosphate + ADP + H(+)</text>
        <dbReference type="Rhea" id="RHEA:17825"/>
        <dbReference type="ChEBI" id="CHEBI:4167"/>
        <dbReference type="ChEBI" id="CHEBI:15378"/>
        <dbReference type="ChEBI" id="CHEBI:30616"/>
        <dbReference type="ChEBI" id="CHEBI:61548"/>
        <dbReference type="ChEBI" id="CHEBI:456216"/>
        <dbReference type="EC" id="2.7.1.1"/>
    </reaction>
    <physiologicalReaction direction="left-to-right" evidence="11">
        <dbReference type="Rhea" id="RHEA:17826"/>
    </physiologicalReaction>
</comment>
<evidence type="ECO:0000256" key="2">
    <source>
        <dbReference type="ARBA" id="ARBA00005028"/>
    </source>
</evidence>
<sequence>MTTTSPLELPVLKLSDNKLKNKITSRLSCLALGESHCEHLREVFVQEMARGLEGNAAEPSSLFMEDTFLPDLPNGTEHGEYLALDLGGTNLRVLLVTVKEGQVTDEILEYYAVPENIRYGHGTELFDFLASSVKTFLQKRSLMDNTYNLGFSFSFPIHHNNLRSGVLIKWSKSYNCRGVVGQDTVKLLEEAMERVQLKNVNIVAILNDTTGTMIRGAYLDRQCAMGLVLGTGSNCCYVEKPENFKKKKACTGKDKLIGNSNLKVVNVEWGAFGDNGVLNFMRTQWDISVDRASLLAGSFTFEKYFGGKCLGDLVRECLVTLAEEGLFCTGPSETLRTNGSLHTSLVSQLDGEGLIGATTQTDTILKNLGLCYTEKDLKIAQYVAGMFSYRGVVLISVLTATLLQKMERPHVVIAIDGSLYEFHPRFRPLMTHLMTQMAPDHTFEMRLSRDGSGKGAALVAAIATRCAQA</sequence>
<evidence type="ECO:0000256" key="6">
    <source>
        <dbReference type="ARBA" id="ARBA00022777"/>
    </source>
</evidence>
<dbReference type="UniPathway" id="UPA00109">
    <property type="reaction ID" value="UER00180"/>
</dbReference>
<evidence type="ECO:0000313" key="15">
    <source>
        <dbReference type="EMBL" id="LAB68235.1"/>
    </source>
</evidence>
<evidence type="ECO:0000313" key="16">
    <source>
        <dbReference type="EMBL" id="LAC22069.1"/>
    </source>
</evidence>
<dbReference type="InterPro" id="IPR043129">
    <property type="entry name" value="ATPase_NBD"/>
</dbReference>
<evidence type="ECO:0000259" key="14">
    <source>
        <dbReference type="Pfam" id="PF03727"/>
    </source>
</evidence>
<organism evidence="15">
    <name type="scientific">Hirondellea gigas</name>
    <dbReference type="NCBI Taxonomy" id="1518452"/>
    <lineage>
        <taxon>Eukaryota</taxon>
        <taxon>Metazoa</taxon>
        <taxon>Ecdysozoa</taxon>
        <taxon>Arthropoda</taxon>
        <taxon>Crustacea</taxon>
        <taxon>Multicrustacea</taxon>
        <taxon>Malacostraca</taxon>
        <taxon>Eumalacostraca</taxon>
        <taxon>Peracarida</taxon>
        <taxon>Amphipoda</taxon>
        <taxon>Amphilochidea</taxon>
        <taxon>Lysianassida</taxon>
        <taxon>Lysianassidira</taxon>
        <taxon>Lysianassoidea</taxon>
        <taxon>Lysianassidae</taxon>
        <taxon>Hirondellea</taxon>
    </lineage>
</organism>
<evidence type="ECO:0000256" key="5">
    <source>
        <dbReference type="ARBA" id="ARBA00022741"/>
    </source>
</evidence>
<dbReference type="EMBL" id="IACT01002810">
    <property type="protein sequence ID" value="LAC22069.1"/>
    <property type="molecule type" value="mRNA"/>
</dbReference>
<dbReference type="UniPathway" id="UPA00242"/>
<dbReference type="PROSITE" id="PS51748">
    <property type="entry name" value="HEXOKINASE_2"/>
    <property type="match status" value="1"/>
</dbReference>
<feature type="domain" description="Hexokinase C-terminal" evidence="14">
    <location>
        <begin position="225"/>
        <end position="462"/>
    </location>
</feature>
<feature type="domain" description="Hexokinase N-terminal" evidence="13">
    <location>
        <begin position="28"/>
        <end position="218"/>
    </location>
</feature>
<dbReference type="GO" id="GO:0005524">
    <property type="term" value="F:ATP binding"/>
    <property type="evidence" value="ECO:0007669"/>
    <property type="project" value="UniProtKB-UniRule"/>
</dbReference>